<feature type="region of interest" description="Disordered" evidence="1">
    <location>
        <begin position="1"/>
        <end position="34"/>
    </location>
</feature>
<keyword evidence="3" id="KW-1185">Reference proteome</keyword>
<dbReference type="EMBL" id="JAJAGQ010000024">
    <property type="protein sequence ID" value="KAJ8526838.1"/>
    <property type="molecule type" value="Genomic_DNA"/>
</dbReference>
<evidence type="ECO:0000313" key="3">
    <source>
        <dbReference type="Proteomes" id="UP001152561"/>
    </source>
</evidence>
<proteinExistence type="predicted"/>
<evidence type="ECO:0008006" key="4">
    <source>
        <dbReference type="Google" id="ProtNLM"/>
    </source>
</evidence>
<dbReference type="AlphaFoldDB" id="A0A9Q1L441"/>
<evidence type="ECO:0000256" key="1">
    <source>
        <dbReference type="SAM" id="MobiDB-lite"/>
    </source>
</evidence>
<sequence>MNSSTESSASFKSKTSGHTPASGPSRKITGSVGNSAAFTEYDTSVLGRVRVAVRLRPRNADEMAADADCVELQPELKRLKL</sequence>
<name>A0A9Q1L441_9SOLA</name>
<organism evidence="2 3">
    <name type="scientific">Anisodus acutangulus</name>
    <dbReference type="NCBI Taxonomy" id="402998"/>
    <lineage>
        <taxon>Eukaryota</taxon>
        <taxon>Viridiplantae</taxon>
        <taxon>Streptophyta</taxon>
        <taxon>Embryophyta</taxon>
        <taxon>Tracheophyta</taxon>
        <taxon>Spermatophyta</taxon>
        <taxon>Magnoliopsida</taxon>
        <taxon>eudicotyledons</taxon>
        <taxon>Gunneridae</taxon>
        <taxon>Pentapetalae</taxon>
        <taxon>asterids</taxon>
        <taxon>lamiids</taxon>
        <taxon>Solanales</taxon>
        <taxon>Solanaceae</taxon>
        <taxon>Solanoideae</taxon>
        <taxon>Hyoscyameae</taxon>
        <taxon>Anisodus</taxon>
    </lineage>
</organism>
<feature type="compositionally biased region" description="Low complexity" evidence="1">
    <location>
        <begin position="1"/>
        <end position="16"/>
    </location>
</feature>
<dbReference type="Proteomes" id="UP001152561">
    <property type="component" value="Unassembled WGS sequence"/>
</dbReference>
<gene>
    <name evidence="2" type="ORF">K7X08_029315</name>
</gene>
<comment type="caution">
    <text evidence="2">The sequence shown here is derived from an EMBL/GenBank/DDBJ whole genome shotgun (WGS) entry which is preliminary data.</text>
</comment>
<protein>
    <recommendedName>
        <fullName evidence="4">Kinesin motor domain-containing protein</fullName>
    </recommendedName>
</protein>
<reference evidence="3" key="1">
    <citation type="journal article" date="2023" name="Proc. Natl. Acad. Sci. U.S.A.">
        <title>Genomic and structural basis for evolution of tropane alkaloid biosynthesis.</title>
        <authorList>
            <person name="Wanga Y.-J."/>
            <person name="Taina T."/>
            <person name="Yua J.-Y."/>
            <person name="Lia J."/>
            <person name="Xua B."/>
            <person name="Chenc J."/>
            <person name="D'Auriad J.C."/>
            <person name="Huanga J.-P."/>
            <person name="Huanga S.-X."/>
        </authorList>
    </citation>
    <scope>NUCLEOTIDE SEQUENCE [LARGE SCALE GENOMIC DNA]</scope>
    <source>
        <strain evidence="3">cv. KIB-2019</strain>
    </source>
</reference>
<evidence type="ECO:0000313" key="2">
    <source>
        <dbReference type="EMBL" id="KAJ8526838.1"/>
    </source>
</evidence>
<accession>A0A9Q1L441</accession>